<protein>
    <submittedName>
        <fullName evidence="2">Uncharacterized protein</fullName>
    </submittedName>
</protein>
<evidence type="ECO:0000313" key="2">
    <source>
        <dbReference type="EMBL" id="VVA98387.1"/>
    </source>
</evidence>
<accession>A0A565B9R4</accession>
<sequence length="70" mass="7811">MPAEEPRWTEVKERVPERKSEPVGSLVMIADKGVENLGQKADGPQWLKPNPYDNLGSKPIPDGEAFLETH</sequence>
<feature type="region of interest" description="Disordered" evidence="1">
    <location>
        <begin position="1"/>
        <end position="21"/>
    </location>
</feature>
<comment type="caution">
    <text evidence="2">The sequence shown here is derived from an EMBL/GenBank/DDBJ whole genome shotgun (WGS) entry which is preliminary data.</text>
</comment>
<feature type="region of interest" description="Disordered" evidence="1">
    <location>
        <begin position="35"/>
        <end position="70"/>
    </location>
</feature>
<evidence type="ECO:0000313" key="3">
    <source>
        <dbReference type="Proteomes" id="UP000489600"/>
    </source>
</evidence>
<proteinExistence type="predicted"/>
<organism evidence="2 3">
    <name type="scientific">Arabis nemorensis</name>
    <dbReference type="NCBI Taxonomy" id="586526"/>
    <lineage>
        <taxon>Eukaryota</taxon>
        <taxon>Viridiplantae</taxon>
        <taxon>Streptophyta</taxon>
        <taxon>Embryophyta</taxon>
        <taxon>Tracheophyta</taxon>
        <taxon>Spermatophyta</taxon>
        <taxon>Magnoliopsida</taxon>
        <taxon>eudicotyledons</taxon>
        <taxon>Gunneridae</taxon>
        <taxon>Pentapetalae</taxon>
        <taxon>rosids</taxon>
        <taxon>malvids</taxon>
        <taxon>Brassicales</taxon>
        <taxon>Brassicaceae</taxon>
        <taxon>Arabideae</taxon>
        <taxon>Arabis</taxon>
    </lineage>
</organism>
<reference evidence="2" key="1">
    <citation type="submission" date="2019-07" db="EMBL/GenBank/DDBJ databases">
        <authorList>
            <person name="Dittberner H."/>
        </authorList>
    </citation>
    <scope>NUCLEOTIDE SEQUENCE [LARGE SCALE GENOMIC DNA]</scope>
</reference>
<gene>
    <name evidence="2" type="ORF">ANE_LOCUS8832</name>
</gene>
<evidence type="ECO:0000256" key="1">
    <source>
        <dbReference type="SAM" id="MobiDB-lite"/>
    </source>
</evidence>
<dbReference type="EMBL" id="CABITT030000003">
    <property type="protein sequence ID" value="VVA98387.1"/>
    <property type="molecule type" value="Genomic_DNA"/>
</dbReference>
<dbReference type="AlphaFoldDB" id="A0A565B9R4"/>
<keyword evidence="3" id="KW-1185">Reference proteome</keyword>
<dbReference type="Proteomes" id="UP000489600">
    <property type="component" value="Unassembled WGS sequence"/>
</dbReference>
<name>A0A565B9R4_9BRAS</name>